<dbReference type="InterPro" id="IPR015943">
    <property type="entry name" value="WD40/YVTN_repeat-like_dom_sf"/>
</dbReference>
<keyword evidence="2" id="KW-0472">Membrane</keyword>
<dbReference type="SUPFAM" id="SSF50998">
    <property type="entry name" value="Quinoprotein alcohol dehydrogenase-like"/>
    <property type="match status" value="1"/>
</dbReference>
<dbReference type="PANTHER" id="PTHR22746:SF10">
    <property type="entry name" value="GUANINE NUCLEOTIDE EXCHANGE FACTOR SUBUNIT RIC1"/>
    <property type="match status" value="1"/>
</dbReference>
<dbReference type="EMBL" id="OZ019909">
    <property type="protein sequence ID" value="CAK9209697.1"/>
    <property type="molecule type" value="Genomic_DNA"/>
</dbReference>
<dbReference type="InterPro" id="IPR009771">
    <property type="entry name" value="RIC1_C"/>
</dbReference>
<evidence type="ECO:0000256" key="2">
    <source>
        <dbReference type="ARBA" id="ARBA00023136"/>
    </source>
</evidence>
<gene>
    <name evidence="5" type="ORF">CSSPTR1EN2_LOCUS9986</name>
</gene>
<dbReference type="PANTHER" id="PTHR22746">
    <property type="entry name" value="RAB6A-GEF COMPLEX PARTNER PROTEIN 1"/>
    <property type="match status" value="1"/>
</dbReference>
<evidence type="ECO:0000313" key="5">
    <source>
        <dbReference type="EMBL" id="CAK9209697.1"/>
    </source>
</evidence>
<name>A0ABP0U0L3_9BRYO</name>
<dbReference type="Proteomes" id="UP001497512">
    <property type="component" value="Chromosome 17"/>
</dbReference>
<dbReference type="InterPro" id="IPR040096">
    <property type="entry name" value="Ric1"/>
</dbReference>
<feature type="region of interest" description="Disordered" evidence="3">
    <location>
        <begin position="619"/>
        <end position="648"/>
    </location>
</feature>
<proteinExistence type="predicted"/>
<reference evidence="5" key="1">
    <citation type="submission" date="2024-02" db="EMBL/GenBank/DDBJ databases">
        <authorList>
            <consortium name="ELIXIR-Norway"/>
            <consortium name="Elixir Norway"/>
        </authorList>
    </citation>
    <scope>NUCLEOTIDE SEQUENCE</scope>
</reference>
<organism evidence="5 6">
    <name type="scientific">Sphagnum troendelagicum</name>
    <dbReference type="NCBI Taxonomy" id="128251"/>
    <lineage>
        <taxon>Eukaryota</taxon>
        <taxon>Viridiplantae</taxon>
        <taxon>Streptophyta</taxon>
        <taxon>Embryophyta</taxon>
        <taxon>Bryophyta</taxon>
        <taxon>Sphagnophytina</taxon>
        <taxon>Sphagnopsida</taxon>
        <taxon>Sphagnales</taxon>
        <taxon>Sphagnaceae</taxon>
        <taxon>Sphagnum</taxon>
    </lineage>
</organism>
<feature type="domain" description="RIC1 C-terminal alpha solenoid region" evidence="4">
    <location>
        <begin position="784"/>
        <end position="963"/>
    </location>
</feature>
<protein>
    <recommendedName>
        <fullName evidence="4">RIC1 C-terminal alpha solenoid region domain-containing protein</fullName>
    </recommendedName>
</protein>
<dbReference type="Pfam" id="PF07064">
    <property type="entry name" value="RIC1"/>
    <property type="match status" value="1"/>
</dbReference>
<comment type="subcellular location">
    <subcellularLocation>
        <location evidence="1">Membrane</location>
    </subcellularLocation>
</comment>
<dbReference type="Gene3D" id="2.130.10.10">
    <property type="entry name" value="YVTN repeat-like/Quinoprotein amine dehydrogenase"/>
    <property type="match status" value="1"/>
</dbReference>
<evidence type="ECO:0000259" key="4">
    <source>
        <dbReference type="Pfam" id="PF07064"/>
    </source>
</evidence>
<evidence type="ECO:0000313" key="6">
    <source>
        <dbReference type="Proteomes" id="UP001497512"/>
    </source>
</evidence>
<dbReference type="Pfam" id="PF25440">
    <property type="entry name" value="Beta-prop_RIC1_2nd"/>
    <property type="match status" value="1"/>
</dbReference>
<evidence type="ECO:0000256" key="3">
    <source>
        <dbReference type="SAM" id="MobiDB-lite"/>
    </source>
</evidence>
<sequence>MYVAYGWPKLLSISAGSSQDDIVHLSVLQDWLLLVSSSRVQIWSASQHKTRLGQCTRDTPSLLEEGVNIEAVWSTDVKTIAVLTSESNLHFYHITVSEKQLHFSGLELSGLSLVNVALWSRVDVSLHNHNVTANCMAADDLSIVLGLSNGWLRLVSWNGELLGSLDILQGFVPVAEATYLRESSSNVGSPLVSPHQSPAFSPMVDGHTRRNKPSGFAQLELSRILHVLVAVRLDGTIILCSVIEKGLSHANEITPERWVAVFDAVCASVAHEQQVLAVGTRRGTVELFNLADSALPLRTISLFDWGYTVEDTGPVNQISWTPDNCAFAVGWRYRGLAVWSASGCRLMCTIRQGSMSNSQSVSFSPHFGNGIARSEPMVEGVAALTWGQHAYQLFAVEQGNATRLVEFPFAKSCVSRGISGVPNVWQLMHGEDRVLLVQSDDDDELKIHYLIVPQSYIGNNWPVMHVAANEDGTHLAIAGRQGLILYDFQSKRWRVFGDITQEREIQCVGLVWLGRIIVLCNYREVTKTYELSLYPRYHLDETSLLCRKQLPGKAIAMDVWQDYILVTCPPFDIYVFKVHVQGTLSPLKASKVQLHTVRELSIMSARKAPAAMHLVPNIGLGDDSTTNTRDSPRAGSNRESWREVSAQAISKQPTRCMILRTDGELSLLDLDQGNERRLVSGIERFWLSWGRPKEEAELIKEVPWWAYGHRGMQVWYPSSTADTSQAHELLQLDPELDFDQEVYPLGLCPAPGVIVGVSQRLSLSGCADMPCFEPTPQAQPILPCLLQHLLQRNKMEEAVQLARLSEGRSHFSHSLEWLLFTVFDSAMSSQYIHRKRGTGTAVKKTIPLLLQQTCNLIQNFSEYLDVLVSVARKTDSRHWPELFAAAGKSTELFEECFEKGLYRTATCYILVIEKLEGSSISQHSALRLLKATLEVSMYELAGELVRFLLRCGREGEFAEKEADRYSNSLFSSFFLGLTPSTPLVGTDMNYTTVQTILEDHAIYLMGRKELRELVAFVKGTQFDLTAFLRTERGKSARLEDFSSALQTIGRKLGMNELQGRLDAEFLLAHMRTVGFREWIVVLATLLRRSEVLLEIFHGDSRLWQAYSTTLQSQSNFVEFEDLLLLLERDMLTAPQFRPDLEKLHSLSRTS</sequence>
<dbReference type="InterPro" id="IPR011047">
    <property type="entry name" value="Quinoprotein_ADH-like_sf"/>
</dbReference>
<keyword evidence="6" id="KW-1185">Reference proteome</keyword>
<evidence type="ECO:0000256" key="1">
    <source>
        <dbReference type="ARBA" id="ARBA00004370"/>
    </source>
</evidence>
<accession>A0ABP0U0L3</accession>